<reference evidence="1" key="1">
    <citation type="journal article" date="2021" name="Environ. Microbiol.">
        <title>Gene family expansions and transcriptome signatures uncover fungal adaptations to wood decay.</title>
        <authorList>
            <person name="Hage H."/>
            <person name="Miyauchi S."/>
            <person name="Viragh M."/>
            <person name="Drula E."/>
            <person name="Min B."/>
            <person name="Chaduli D."/>
            <person name="Navarro D."/>
            <person name="Favel A."/>
            <person name="Norest M."/>
            <person name="Lesage-Meessen L."/>
            <person name="Balint B."/>
            <person name="Merenyi Z."/>
            <person name="de Eugenio L."/>
            <person name="Morin E."/>
            <person name="Martinez A.T."/>
            <person name="Baldrian P."/>
            <person name="Stursova M."/>
            <person name="Martinez M.J."/>
            <person name="Novotny C."/>
            <person name="Magnuson J.K."/>
            <person name="Spatafora J.W."/>
            <person name="Maurice S."/>
            <person name="Pangilinan J."/>
            <person name="Andreopoulos W."/>
            <person name="LaButti K."/>
            <person name="Hundley H."/>
            <person name="Na H."/>
            <person name="Kuo A."/>
            <person name="Barry K."/>
            <person name="Lipzen A."/>
            <person name="Henrissat B."/>
            <person name="Riley R."/>
            <person name="Ahrendt S."/>
            <person name="Nagy L.G."/>
            <person name="Grigoriev I.V."/>
            <person name="Martin F."/>
            <person name="Rosso M.N."/>
        </authorList>
    </citation>
    <scope>NUCLEOTIDE SEQUENCE</scope>
    <source>
        <strain evidence="1">CBS 384.51</strain>
    </source>
</reference>
<organism evidence="1 2">
    <name type="scientific">Irpex rosettiformis</name>
    <dbReference type="NCBI Taxonomy" id="378272"/>
    <lineage>
        <taxon>Eukaryota</taxon>
        <taxon>Fungi</taxon>
        <taxon>Dikarya</taxon>
        <taxon>Basidiomycota</taxon>
        <taxon>Agaricomycotina</taxon>
        <taxon>Agaricomycetes</taxon>
        <taxon>Polyporales</taxon>
        <taxon>Irpicaceae</taxon>
        <taxon>Irpex</taxon>
    </lineage>
</organism>
<evidence type="ECO:0000313" key="1">
    <source>
        <dbReference type="EMBL" id="KAI0083643.1"/>
    </source>
</evidence>
<sequence>MSGSSQDNSARVTELQQSITVMQVVVATTDKVSLHSSSNCTDACVFPVLNAVEAAQLASAGEVAPPPHPQLLRTPARSLPAYQPEQGLLQPGQHTVEVLADFGVSEERIKELATKGALGRPPQQSASGLRPKL</sequence>
<comment type="caution">
    <text evidence="1">The sequence shown here is derived from an EMBL/GenBank/DDBJ whole genome shotgun (WGS) entry which is preliminary data.</text>
</comment>
<proteinExistence type="predicted"/>
<keyword evidence="2" id="KW-1185">Reference proteome</keyword>
<dbReference type="EMBL" id="MU274958">
    <property type="protein sequence ID" value="KAI0083643.1"/>
    <property type="molecule type" value="Genomic_DNA"/>
</dbReference>
<name>A0ACB8TNR6_9APHY</name>
<accession>A0ACB8TNR6</accession>
<gene>
    <name evidence="1" type="ORF">BDY19DRAFT_998423</name>
</gene>
<dbReference type="Proteomes" id="UP001055072">
    <property type="component" value="Unassembled WGS sequence"/>
</dbReference>
<evidence type="ECO:0000313" key="2">
    <source>
        <dbReference type="Proteomes" id="UP001055072"/>
    </source>
</evidence>
<protein>
    <submittedName>
        <fullName evidence="1">Uncharacterized protein</fullName>
    </submittedName>
</protein>